<dbReference type="PROSITE" id="PS50994">
    <property type="entry name" value="INTEGRASE"/>
    <property type="match status" value="1"/>
</dbReference>
<evidence type="ECO:0000313" key="2">
    <source>
        <dbReference type="EMBL" id="OLP06810.1"/>
    </source>
</evidence>
<keyword evidence="3" id="KW-1185">Reference proteome</keyword>
<dbReference type="RefSeq" id="WP_420852624.1">
    <property type="nucleotide sequence ID" value="NZ_MSYM01000012.1"/>
</dbReference>
<dbReference type="InterPro" id="IPR054353">
    <property type="entry name" value="IstA-like_C"/>
</dbReference>
<evidence type="ECO:0000313" key="3">
    <source>
        <dbReference type="Proteomes" id="UP000185911"/>
    </source>
</evidence>
<dbReference type="InterPro" id="IPR001584">
    <property type="entry name" value="Integrase_cat-core"/>
</dbReference>
<dbReference type="EMBL" id="MSYM01000012">
    <property type="protein sequence ID" value="OLP06810.1"/>
    <property type="molecule type" value="Genomic_DNA"/>
</dbReference>
<protein>
    <submittedName>
        <fullName evidence="2">Putative transposase subunit</fullName>
    </submittedName>
</protein>
<dbReference type="Pfam" id="PF22483">
    <property type="entry name" value="Mu-transpos_C_2"/>
    <property type="match status" value="1"/>
</dbReference>
<dbReference type="AlphaFoldDB" id="A0A1Q8YG01"/>
<dbReference type="PANTHER" id="PTHR35004">
    <property type="entry name" value="TRANSPOSASE RV3428C-RELATED"/>
    <property type="match status" value="1"/>
</dbReference>
<reference evidence="2 3" key="1">
    <citation type="submission" date="2017-01" db="EMBL/GenBank/DDBJ databases">
        <title>Genome sequence of Rhodoferax antarcticus ANT.BR, a psychrophilic purple nonsulfur bacterium from an Antarctic microbial mat.</title>
        <authorList>
            <person name="Baker J."/>
            <person name="Riester C."/>
            <person name="Skinner B."/>
            <person name="Newell A."/>
            <person name="Swingley W."/>
            <person name="Madigan M."/>
            <person name="Jung D."/>
            <person name="Asao M."/>
            <person name="Chen M."/>
            <person name="Loughlin P."/>
            <person name="Pan H."/>
            <person name="Lin S."/>
            <person name="Li N."/>
            <person name="Shaw J."/>
            <person name="Prado M."/>
            <person name="Sherman C."/>
            <person name="Li X."/>
            <person name="Tang J."/>
            <person name="Blankenship R."/>
            <person name="Zhao T."/>
            <person name="Touchman J."/>
            <person name="Sattley M."/>
        </authorList>
    </citation>
    <scope>NUCLEOTIDE SEQUENCE [LARGE SCALE GENOMIC DNA]</scope>
    <source>
        <strain evidence="2 3">ANT.BR</strain>
    </source>
</reference>
<evidence type="ECO:0000259" key="1">
    <source>
        <dbReference type="PROSITE" id="PS50994"/>
    </source>
</evidence>
<accession>A0A1Q8YG01</accession>
<feature type="non-terminal residue" evidence="2">
    <location>
        <position position="1"/>
    </location>
</feature>
<dbReference type="Proteomes" id="UP000185911">
    <property type="component" value="Unassembled WGS sequence"/>
</dbReference>
<gene>
    <name evidence="2" type="ORF">BLL52_1921</name>
</gene>
<feature type="domain" description="Integrase catalytic" evidence="1">
    <location>
        <begin position="1"/>
        <end position="86"/>
    </location>
</feature>
<name>A0A1Q8YG01_9BURK</name>
<comment type="caution">
    <text evidence="2">The sequence shown here is derived from an EMBL/GenBank/DDBJ whole genome shotgun (WGS) entry which is preliminary data.</text>
</comment>
<sequence length="278" mass="31992">YQSLADHYSLTIIPARPRTPKDKGKVENGVLVVERWILFRLRKRVFHQLHDLNQAIQELLLDLNQRKFQKLPGSRRSTFEALDLPAMQPLPNGDFEYAEFRRVRVSMDGCVSVDDRPYSVPQTLVRKEVELRLTAGVIEVLYGGRRVASHQRTPGSEPVIDPLHLSDSQRYYRTWNSANELDWALTVGLNVHAFLQARLQDTQFKEQGYRLTMGLKKLEREAGAQRLDAACRKAIDICASSLHNIRSILKTRMESVSQGTTQEADFEHHNVRGAQYYH</sequence>
<proteinExistence type="predicted"/>
<organism evidence="2 3">
    <name type="scientific">Rhodoferax antarcticus ANT.BR</name>
    <dbReference type="NCBI Taxonomy" id="1111071"/>
    <lineage>
        <taxon>Bacteria</taxon>
        <taxon>Pseudomonadati</taxon>
        <taxon>Pseudomonadota</taxon>
        <taxon>Betaproteobacteria</taxon>
        <taxon>Burkholderiales</taxon>
        <taxon>Comamonadaceae</taxon>
        <taxon>Rhodoferax</taxon>
    </lineage>
</organism>
<dbReference type="PANTHER" id="PTHR35004:SF8">
    <property type="entry name" value="TRANSPOSASE RV3428C-RELATED"/>
    <property type="match status" value="1"/>
</dbReference>
<dbReference type="GO" id="GO:0015074">
    <property type="term" value="P:DNA integration"/>
    <property type="evidence" value="ECO:0007669"/>
    <property type="project" value="InterPro"/>
</dbReference>